<feature type="transmembrane region" description="Helical" evidence="7">
    <location>
        <begin position="55"/>
        <end position="73"/>
    </location>
</feature>
<dbReference type="HAMAP" id="MF_01844">
    <property type="entry name" value="NhaA"/>
    <property type="match status" value="1"/>
</dbReference>
<dbReference type="NCBIfam" id="NF007111">
    <property type="entry name" value="PRK09560.1"/>
    <property type="match status" value="1"/>
</dbReference>
<feature type="transmembrane region" description="Helical" evidence="7">
    <location>
        <begin position="181"/>
        <end position="197"/>
    </location>
</feature>
<organism evidence="8 9">
    <name type="scientific">Hydrogenimonas cancrithermarum</name>
    <dbReference type="NCBI Taxonomy" id="2993563"/>
    <lineage>
        <taxon>Bacteria</taxon>
        <taxon>Pseudomonadati</taxon>
        <taxon>Campylobacterota</taxon>
        <taxon>Epsilonproteobacteria</taxon>
        <taxon>Campylobacterales</taxon>
        <taxon>Hydrogenimonadaceae</taxon>
        <taxon>Hydrogenimonas</taxon>
    </lineage>
</organism>
<feature type="transmembrane region" description="Helical" evidence="7">
    <location>
        <begin position="126"/>
        <end position="145"/>
    </location>
</feature>
<dbReference type="Pfam" id="PF06965">
    <property type="entry name" value="Na_H_antiport_1"/>
    <property type="match status" value="1"/>
</dbReference>
<keyword evidence="7" id="KW-0813">Transport</keyword>
<dbReference type="InterPro" id="IPR004670">
    <property type="entry name" value="NhaA"/>
</dbReference>
<keyword evidence="7" id="KW-0050">Antiport</keyword>
<evidence type="ECO:0000256" key="1">
    <source>
        <dbReference type="ARBA" id="ARBA00004429"/>
    </source>
</evidence>
<dbReference type="Proteomes" id="UP001321445">
    <property type="component" value="Chromosome"/>
</dbReference>
<evidence type="ECO:0000256" key="3">
    <source>
        <dbReference type="ARBA" id="ARBA00022519"/>
    </source>
</evidence>
<keyword evidence="2 7" id="KW-1003">Cell membrane</keyword>
<evidence type="ECO:0000313" key="8">
    <source>
        <dbReference type="EMBL" id="BDY12000.1"/>
    </source>
</evidence>
<keyword evidence="9" id="KW-1185">Reference proteome</keyword>
<evidence type="ECO:0000256" key="7">
    <source>
        <dbReference type="HAMAP-Rule" id="MF_01844"/>
    </source>
</evidence>
<comment type="function">
    <text evidence="7">Na(+)/H(+) antiporter that extrudes sodium in exchange for external protons.</text>
</comment>
<proteinExistence type="inferred from homology"/>
<evidence type="ECO:0000256" key="5">
    <source>
        <dbReference type="ARBA" id="ARBA00022989"/>
    </source>
</evidence>
<keyword evidence="5 7" id="KW-1133">Transmembrane helix</keyword>
<keyword evidence="7" id="KW-0739">Sodium transport</keyword>
<dbReference type="PANTHER" id="PTHR30341">
    <property type="entry name" value="SODIUM ION/PROTON ANTIPORTER NHAA-RELATED"/>
    <property type="match status" value="1"/>
</dbReference>
<comment type="subcellular location">
    <subcellularLocation>
        <location evidence="1">Cell inner membrane</location>
        <topology evidence="1">Multi-pass membrane protein</topology>
    </subcellularLocation>
    <subcellularLocation>
        <location evidence="7">Cell membrane</location>
        <topology evidence="7">Multi-pass membrane protein</topology>
    </subcellularLocation>
</comment>
<protein>
    <recommendedName>
        <fullName evidence="7">Na(+)/H(+) antiporter NhaA</fullName>
    </recommendedName>
    <alternativeName>
        <fullName evidence="7">Sodium/proton antiporter NhaA</fullName>
    </alternativeName>
</protein>
<reference evidence="8 9" key="1">
    <citation type="submission" date="2023-03" db="EMBL/GenBank/DDBJ databases">
        <title>Description of Hydrogenimonas sp. ISO32.</title>
        <authorList>
            <person name="Mino S."/>
            <person name="Fukazawa S."/>
            <person name="Sawabe T."/>
        </authorList>
    </citation>
    <scope>NUCLEOTIDE SEQUENCE [LARGE SCALE GENOMIC DNA]</scope>
    <source>
        <strain evidence="8 9">ISO32</strain>
    </source>
</reference>
<evidence type="ECO:0000256" key="6">
    <source>
        <dbReference type="ARBA" id="ARBA00023136"/>
    </source>
</evidence>
<dbReference type="NCBIfam" id="NF007112">
    <property type="entry name" value="PRK09561.1"/>
    <property type="match status" value="1"/>
</dbReference>
<dbReference type="EMBL" id="AP027370">
    <property type="protein sequence ID" value="BDY12000.1"/>
    <property type="molecule type" value="Genomic_DNA"/>
</dbReference>
<evidence type="ECO:0000313" key="9">
    <source>
        <dbReference type="Proteomes" id="UP001321445"/>
    </source>
</evidence>
<dbReference type="InterPro" id="IPR023171">
    <property type="entry name" value="Na/H_antiporter_dom_sf"/>
</dbReference>
<name>A0ABN6WTK0_9BACT</name>
<comment type="similarity">
    <text evidence="7">Belongs to the NhaA Na(+)/H(+) (TC 2.A.33) antiporter family.</text>
</comment>
<evidence type="ECO:0000256" key="2">
    <source>
        <dbReference type="ARBA" id="ARBA00022475"/>
    </source>
</evidence>
<keyword evidence="7" id="KW-0915">Sodium</keyword>
<comment type="catalytic activity">
    <reaction evidence="7">
        <text>Na(+)(in) + 2 H(+)(out) = Na(+)(out) + 2 H(+)(in)</text>
        <dbReference type="Rhea" id="RHEA:29251"/>
        <dbReference type="ChEBI" id="CHEBI:15378"/>
        <dbReference type="ChEBI" id="CHEBI:29101"/>
    </reaction>
</comment>
<dbReference type="PANTHER" id="PTHR30341:SF0">
    <property type="entry name" value="NA(+)_H(+) ANTIPORTER NHAA"/>
    <property type="match status" value="1"/>
</dbReference>
<dbReference type="Gene3D" id="1.20.1530.10">
    <property type="entry name" value="Na+/H+ antiporter like domain"/>
    <property type="match status" value="1"/>
</dbReference>
<dbReference type="RefSeq" id="WP_286337215.1">
    <property type="nucleotide sequence ID" value="NZ_AP027370.1"/>
</dbReference>
<evidence type="ECO:0000256" key="4">
    <source>
        <dbReference type="ARBA" id="ARBA00022692"/>
    </source>
</evidence>
<keyword evidence="7" id="KW-0406">Ion transport</keyword>
<sequence>MKDTLFNFFKKESSTGILLMLATLIAMTAANSPLKSYYELFTEIPVVISFGELTIAKPLLLWINDGLMALFFFMVGLEIKREMFEGELGKPGKIALPAFAAVGGMAAPALIYALFNWSDPAAMKGWAIPAATDIAFALGILSLLGKRVPVGLKLFLLTLAIIDDLGAIVIIAFFYTSQLSMLALGIAAAMLALLFSMNRYGVVNNTMYILVGIVLWTALLKSGVHATLAGVMLGLFIPIRNNKASFYHLEHSLYRPVNHIILPLFAFVNTGIDFSGVKVSDFTDSITLGIAFGLFFGKQIGIFLFSYLAVALKLGSLPEGVAWRHIYGAAMLGGIGFTMSLFIGSLAFECSGEGCLQQVDERMGILIGSLFSGLAGYLFFRFVSRHSN</sequence>
<feature type="transmembrane region" description="Helical" evidence="7">
    <location>
        <begin position="286"/>
        <end position="309"/>
    </location>
</feature>
<accession>A0ABN6WTK0</accession>
<feature type="transmembrane region" description="Helical" evidence="7">
    <location>
        <begin position="363"/>
        <end position="383"/>
    </location>
</feature>
<dbReference type="NCBIfam" id="TIGR00773">
    <property type="entry name" value="NhaA"/>
    <property type="match status" value="1"/>
</dbReference>
<feature type="transmembrane region" description="Helical" evidence="7">
    <location>
        <begin position="94"/>
        <end position="114"/>
    </location>
</feature>
<feature type="transmembrane region" description="Helical" evidence="7">
    <location>
        <begin position="154"/>
        <end position="175"/>
    </location>
</feature>
<feature type="transmembrane region" description="Helical" evidence="7">
    <location>
        <begin position="209"/>
        <end position="237"/>
    </location>
</feature>
<feature type="transmembrane region" description="Helical" evidence="7">
    <location>
        <begin position="329"/>
        <end position="351"/>
    </location>
</feature>
<gene>
    <name evidence="7 8" type="primary">nhaA</name>
    <name evidence="8" type="ORF">HCR_03120</name>
</gene>
<keyword evidence="3" id="KW-0997">Cell inner membrane</keyword>
<keyword evidence="6 7" id="KW-0472">Membrane</keyword>
<keyword evidence="4 7" id="KW-0812">Transmembrane</keyword>